<dbReference type="InterPro" id="IPR027417">
    <property type="entry name" value="P-loop_NTPase"/>
</dbReference>
<comment type="caution">
    <text evidence="11">The sequence shown here is derived from an EMBL/GenBank/DDBJ whole genome shotgun (WGS) entry which is preliminary data.</text>
</comment>
<dbReference type="PANTHER" id="PTHR10039">
    <property type="entry name" value="AMELOGENIN"/>
    <property type="match status" value="1"/>
</dbReference>
<dbReference type="SUPFAM" id="SSF52540">
    <property type="entry name" value="P-loop containing nucleoside triphosphate hydrolases"/>
    <property type="match status" value="1"/>
</dbReference>
<feature type="compositionally biased region" description="Basic and acidic residues" evidence="7">
    <location>
        <begin position="2009"/>
        <end position="2024"/>
    </location>
</feature>
<feature type="region of interest" description="Disordered" evidence="7">
    <location>
        <begin position="2094"/>
        <end position="2141"/>
    </location>
</feature>
<dbReference type="InterPro" id="IPR029058">
    <property type="entry name" value="AB_hydrolase_fold"/>
</dbReference>
<dbReference type="InterPro" id="IPR000504">
    <property type="entry name" value="RRM_dom"/>
</dbReference>
<feature type="region of interest" description="Disordered" evidence="7">
    <location>
        <begin position="1955"/>
        <end position="1988"/>
    </location>
</feature>
<dbReference type="PROSITE" id="PS50102">
    <property type="entry name" value="RRM"/>
    <property type="match status" value="2"/>
</dbReference>
<evidence type="ECO:0000256" key="4">
    <source>
        <dbReference type="ARBA" id="ARBA00022833"/>
    </source>
</evidence>
<evidence type="ECO:0000256" key="1">
    <source>
        <dbReference type="ARBA" id="ARBA00022723"/>
    </source>
</evidence>
<keyword evidence="3 6" id="KW-0863">Zinc-finger</keyword>
<feature type="domain" description="RRM" evidence="8">
    <location>
        <begin position="1647"/>
        <end position="1720"/>
    </location>
</feature>
<evidence type="ECO:0000256" key="3">
    <source>
        <dbReference type="ARBA" id="ARBA00022771"/>
    </source>
</evidence>
<gene>
    <name evidence="11" type="ORF">CNMCM5793_002031</name>
</gene>
<dbReference type="OrthoDB" id="194358at2759"/>
<dbReference type="PROSITE" id="PS50199">
    <property type="entry name" value="ZF_RANBP2_2"/>
    <property type="match status" value="1"/>
</dbReference>
<dbReference type="Gene3D" id="4.10.1060.10">
    <property type="entry name" value="Zinc finger, RanBP2-type"/>
    <property type="match status" value="1"/>
</dbReference>
<dbReference type="Pfam" id="PF22939">
    <property type="entry name" value="WHD_GPIID"/>
    <property type="match status" value="1"/>
</dbReference>
<keyword evidence="5" id="KW-0694">RNA-binding</keyword>
<name>A0A8H6PC69_9EURO</name>
<dbReference type="InterPro" id="IPR001680">
    <property type="entry name" value="WD40_rpt"/>
</dbReference>
<feature type="region of interest" description="Disordered" evidence="7">
    <location>
        <begin position="1814"/>
        <end position="1840"/>
    </location>
</feature>
<dbReference type="Proteomes" id="UP000630445">
    <property type="component" value="Unassembled WGS sequence"/>
</dbReference>
<keyword evidence="1" id="KW-0479">Metal-binding</keyword>
<dbReference type="SMART" id="SM00443">
    <property type="entry name" value="G_patch"/>
    <property type="match status" value="1"/>
</dbReference>
<dbReference type="EMBL" id="JACBAD010001968">
    <property type="protein sequence ID" value="KAF7125738.1"/>
    <property type="molecule type" value="Genomic_DNA"/>
</dbReference>
<evidence type="ECO:0000256" key="6">
    <source>
        <dbReference type="PROSITE-ProRule" id="PRU00322"/>
    </source>
</evidence>
<feature type="region of interest" description="Disordered" evidence="7">
    <location>
        <begin position="2009"/>
        <end position="2039"/>
    </location>
</feature>
<dbReference type="Gene3D" id="3.40.50.300">
    <property type="entry name" value="P-loop containing nucleotide triphosphate hydrolases"/>
    <property type="match status" value="1"/>
</dbReference>
<evidence type="ECO:0000256" key="2">
    <source>
        <dbReference type="ARBA" id="ARBA00022737"/>
    </source>
</evidence>
<feature type="domain" description="G-patch" evidence="9">
    <location>
        <begin position="2135"/>
        <end position="2181"/>
    </location>
</feature>
<feature type="compositionally biased region" description="Polar residues" evidence="7">
    <location>
        <begin position="1955"/>
        <end position="1965"/>
    </location>
</feature>
<dbReference type="InterPro" id="IPR015943">
    <property type="entry name" value="WD40/YVTN_repeat-like_dom_sf"/>
</dbReference>
<dbReference type="SUPFAM" id="SSF90209">
    <property type="entry name" value="Ran binding protein zinc finger-like"/>
    <property type="match status" value="1"/>
</dbReference>
<evidence type="ECO:0000259" key="8">
    <source>
        <dbReference type="PROSITE" id="PS50102"/>
    </source>
</evidence>
<dbReference type="Pfam" id="PF00641">
    <property type="entry name" value="Zn_ribbon_RanBP"/>
    <property type="match status" value="1"/>
</dbReference>
<dbReference type="SUPFAM" id="SSF54928">
    <property type="entry name" value="RNA-binding domain, RBD"/>
    <property type="match status" value="2"/>
</dbReference>
<keyword evidence="12" id="KW-1185">Reference proteome</keyword>
<evidence type="ECO:0000256" key="7">
    <source>
        <dbReference type="SAM" id="MobiDB-lite"/>
    </source>
</evidence>
<dbReference type="SMART" id="SM00320">
    <property type="entry name" value="WD40"/>
    <property type="match status" value="5"/>
</dbReference>
<feature type="region of interest" description="Disordered" evidence="7">
    <location>
        <begin position="1756"/>
        <end position="1785"/>
    </location>
</feature>
<dbReference type="Gene3D" id="2.130.10.10">
    <property type="entry name" value="YVTN repeat-like/Quinoprotein amine dehydrogenase"/>
    <property type="match status" value="3"/>
</dbReference>
<reference evidence="11" key="1">
    <citation type="submission" date="2020-06" db="EMBL/GenBank/DDBJ databases">
        <title>Draft genome sequences of strains closely related to Aspergillus parafelis and Aspergillus hiratsukae.</title>
        <authorList>
            <person name="Dos Santos R.A.C."/>
            <person name="Rivero-Menendez O."/>
            <person name="Steenwyk J.L."/>
            <person name="Mead M.E."/>
            <person name="Goldman G.H."/>
            <person name="Alastruey-Izquierdo A."/>
            <person name="Rokas A."/>
        </authorList>
    </citation>
    <scope>NUCLEOTIDE SEQUENCE</scope>
    <source>
        <strain evidence="11">CNM-CM5793</strain>
    </source>
</reference>
<evidence type="ECO:0000313" key="12">
    <source>
        <dbReference type="Proteomes" id="UP000630445"/>
    </source>
</evidence>
<organism evidence="11 12">
    <name type="scientific">Aspergillus hiratsukae</name>
    <dbReference type="NCBI Taxonomy" id="1194566"/>
    <lineage>
        <taxon>Eukaryota</taxon>
        <taxon>Fungi</taxon>
        <taxon>Dikarya</taxon>
        <taxon>Ascomycota</taxon>
        <taxon>Pezizomycotina</taxon>
        <taxon>Eurotiomycetes</taxon>
        <taxon>Eurotiomycetidae</taxon>
        <taxon>Eurotiales</taxon>
        <taxon>Aspergillaceae</taxon>
        <taxon>Aspergillus</taxon>
        <taxon>Aspergillus subgen. Fumigati</taxon>
    </lineage>
</organism>
<evidence type="ECO:0000256" key="5">
    <source>
        <dbReference type="PROSITE-ProRule" id="PRU00176"/>
    </source>
</evidence>
<dbReference type="InterPro" id="IPR001876">
    <property type="entry name" value="Znf_RanBP2"/>
</dbReference>
<accession>A0A8H6PC69</accession>
<dbReference type="InterPro" id="IPR012677">
    <property type="entry name" value="Nucleotide-bd_a/b_plait_sf"/>
</dbReference>
<dbReference type="PANTHER" id="PTHR10039:SF16">
    <property type="entry name" value="GPI INOSITOL-DEACYLASE"/>
    <property type="match status" value="1"/>
</dbReference>
<protein>
    <recommendedName>
        <fullName evidence="13">GPI inositol-deacylase</fullName>
    </recommendedName>
</protein>
<dbReference type="SUPFAM" id="SSF50998">
    <property type="entry name" value="Quinoprotein alcohol dehydrogenase-like"/>
    <property type="match status" value="1"/>
</dbReference>
<dbReference type="GO" id="GO:0003723">
    <property type="term" value="F:RNA binding"/>
    <property type="evidence" value="ECO:0007669"/>
    <property type="project" value="UniProtKB-UniRule"/>
</dbReference>
<dbReference type="Gene3D" id="3.40.50.1820">
    <property type="entry name" value="alpha/beta hydrolase"/>
    <property type="match status" value="1"/>
</dbReference>
<dbReference type="InterPro" id="IPR054471">
    <property type="entry name" value="GPIID_WHD"/>
</dbReference>
<dbReference type="InterPro" id="IPR000467">
    <property type="entry name" value="G_patch_dom"/>
</dbReference>
<keyword evidence="4" id="KW-0862">Zinc</keyword>
<dbReference type="Pfam" id="PF01585">
    <property type="entry name" value="G-patch"/>
    <property type="match status" value="1"/>
</dbReference>
<dbReference type="InterPro" id="IPR056884">
    <property type="entry name" value="NPHP3-like_N"/>
</dbReference>
<evidence type="ECO:0008006" key="13">
    <source>
        <dbReference type="Google" id="ProtNLM"/>
    </source>
</evidence>
<dbReference type="PROSITE" id="PS50174">
    <property type="entry name" value="G_PATCH"/>
    <property type="match status" value="1"/>
</dbReference>
<evidence type="ECO:0000259" key="9">
    <source>
        <dbReference type="PROSITE" id="PS50174"/>
    </source>
</evidence>
<dbReference type="SUPFAM" id="SSF53474">
    <property type="entry name" value="alpha/beta-Hydrolases"/>
    <property type="match status" value="1"/>
</dbReference>
<dbReference type="InterPro" id="IPR036443">
    <property type="entry name" value="Znf_RanBP2_sf"/>
</dbReference>
<feature type="domain" description="RanBP2-type" evidence="10">
    <location>
        <begin position="1729"/>
        <end position="1758"/>
    </location>
</feature>
<feature type="region of interest" description="Disordered" evidence="7">
    <location>
        <begin position="2198"/>
        <end position="2218"/>
    </location>
</feature>
<keyword evidence="2" id="KW-0677">Repeat</keyword>
<feature type="compositionally biased region" description="Polar residues" evidence="7">
    <location>
        <begin position="1814"/>
        <end position="1823"/>
    </location>
</feature>
<dbReference type="Pfam" id="PF24883">
    <property type="entry name" value="NPHP3_N"/>
    <property type="match status" value="1"/>
</dbReference>
<dbReference type="InterPro" id="IPR035979">
    <property type="entry name" value="RBD_domain_sf"/>
</dbReference>
<evidence type="ECO:0000313" key="11">
    <source>
        <dbReference type="EMBL" id="KAF7125738.1"/>
    </source>
</evidence>
<evidence type="ECO:0000259" key="10">
    <source>
        <dbReference type="PROSITE" id="PS50199"/>
    </source>
</evidence>
<dbReference type="SMART" id="SM00547">
    <property type="entry name" value="ZnF_RBZ"/>
    <property type="match status" value="1"/>
</dbReference>
<proteinExistence type="predicted"/>
<dbReference type="InterPro" id="IPR011047">
    <property type="entry name" value="Quinoprotein_ADH-like_sf"/>
</dbReference>
<dbReference type="GO" id="GO:0008270">
    <property type="term" value="F:zinc ion binding"/>
    <property type="evidence" value="ECO:0007669"/>
    <property type="project" value="UniProtKB-KW"/>
</dbReference>
<dbReference type="PROSITE" id="PS01358">
    <property type="entry name" value="ZF_RANBP2_1"/>
    <property type="match status" value="1"/>
</dbReference>
<dbReference type="SUPFAM" id="SSF82171">
    <property type="entry name" value="DPP6 N-terminal domain-like"/>
    <property type="match status" value="1"/>
</dbReference>
<feature type="domain" description="RRM" evidence="8">
    <location>
        <begin position="1788"/>
        <end position="1902"/>
    </location>
</feature>
<dbReference type="Gene3D" id="3.30.70.330">
    <property type="match status" value="2"/>
</dbReference>
<dbReference type="SMART" id="SM00360">
    <property type="entry name" value="RRM"/>
    <property type="match status" value="2"/>
</dbReference>
<sequence>MQQQDGFVEESHRKGSEVSATSVFSYGTVQTTETDVESKFATEVSTEELRGHLGLNLLFSPEQPLIDLIFVHGLGGGSRKTWSKTTSSSHYWPKEWLPRDPAFKNVRVHSFGYDSDWVKGKDNCLDIYHFARSLLGELTTTPCLRNADTPIIFISHSMGGLVIKKAFLLAKQDATDRYLVKRIRAMYFLATPHRGSDSAKLLSNILSIAYSSRAYVSDLKRGSEAIKSINDEFRRHSEDIDLWSFYETQKLSIGVFRVLIVDPDSATLGYREEKRIPLNADHRSICKFESPSDPNYILIRNSLAFTINSATESALKSKERLLRSNIADLKEYLGVSDKLEDDLILVQDARLSGTCEWIESKKSYLEWHDVANAERVLWLFGKPGSGKSVLSGYIVSQFRMKHEACSFFFFKHGEKSKSRLSACLRSLAFQMACTNTEILQLLLDMRESDVKLDGDEDRILWRRLFTSGIFKIKFHRHYWVIDALDECENLSSFFEIVLSQLDRSVPLRILVTSRQMSDIERCITMLGNSQVRAESISTADTTNDLESLVRAKASTLIVRNEAGRAALAEKVIGKAQGSWLWTVLVLNELSDSHSEEEIRQVLAEVPRDMEDLYLRTLDLMSRTTRNKGLIKAILAWATTATRPLTVKELEEALKLDINDIFPRLRESISALCGQLVAIDKFDRVQMVHETAREFLLNNNSNSEFAIDKAEAHTHIARACLAYLAGDEMRPPRTNRRAISRTPADKRSEFSSYASLQFSYHLTKANPLADDLLALLDKFLKTNIFSWIEVIAGSKNLMPLISTAMNLKVYLDACSGQRSPLAIELQRVRGWITDLIRIAAKFSDALISLPSAIHTLIPQFCPIESTVRRTASRGRKISVIGASNALWDDRLSCIDFHQGQTSALCHGHEFFAVGLSTGQIFMYYATTCQEYKKLDHGDAVQFLQFGTKAELLASCGLKKVLVWDFRNGHILYNFEVPVRPIGLTFDEDFLVIPTYKNYLASWDLNNNGARQPDRSWNDTGDDRCTRSRRVPSAISISFGHRMLAVAYSGRPIALWDLEEDAFYGSCGKKLPDGETSTHLVTALVFNPNPAIGLLVASYLDGDLVLLNPFDDQILESHRANCQTLASSPDGRLLAGSAGFGAIQIYEFDTLSLLYRVQASSLHIKQLSFSTDSLHCVDIRGSQCNVWEPPMLLRSSVGDDTSENSSQSFVEAIATDTKVKISAIAVHCDRDVVLCGRDDGSVSLYDARTGSRKLEICRHNSSVRILEWWTQHDLAMSVDVSNKILAWNVRKSAEGEWVAEKIAFQSRLESGSSIIQLLTSEATGKFIISTRESDHLWQVNGHEEDSRIYTHRLRVRKWAQHPRSADHAICFESTAARVYAWDKWSQVVSVSLDISVRELEFKSIKQFAFHTAKGVLLELSESGGPAKTQNLYLLDAQSFEANNEANVKDVVAVSPGLDNALAPLSIVEGRVVQENESLVSPMEPKLALLSQRVAHVIGICDSSRLVFLDTSSWICSVRLESQTSDITSYSRHFFIPYDWLAGSRDVICAVLRRDILFARNDDLVIIKGGFDFTEEIYLQDALLHGAQLQIGDANHPGTDSIPDLAIEAATAMTIVGDRLDHRHRGAADRRTKIVIERDTVHPDTAGISNELKDFYYVEGLEEVRVIRDRQTKKSRQLGFLRFRNLDFARDFMERNFPSIYLHGPNAGNNDKGTKVRVAYSREREDRARAKADGDWTCKMCAIVNYSTRNKCFRCSAPRPEPGPAGPPGIAAPKVENNGDNDAAPDNQPSQFLLFRGLEPSVTEELLAKAVAKLYRPTSSSDGSSGNHKKGAKVASTTGDSNLGAREGSIRRVLLVRDRKSNDSWRYGFAEFASVQDAQAAVARLHSFEKFTISSKPVLVSYIHAGVFVPVINPSASTDRFTFSPLSNPSLKLMYWDEEAYVTELTVSTAELDNNQVSTAQGQAENQGKSTKEAEKAKKRKADAAASAASKKVAVPSHLQFWSNRHAELHGIQKKDADEKGSDDGVESRGSPADSGAPPTQSYADLNRNCCYLCMRQFKSSVEVNRHERLSQLHRDNLQNEELRSKAMGKLIKHGIVQSTPEYRDRARERRKAFGSSRASTKAKPPAPKEEEEPPVETTSKGASLLSKMGWSAGSGLGAQGTGMTAPIATEVYAQGVGLGAQGSKLGDAVEEAGRNTRGRYDEFLEKTRQTARERYERLDK</sequence>